<protein>
    <submittedName>
        <fullName evidence="3">6447_t:CDS:1</fullName>
    </submittedName>
</protein>
<dbReference type="PANTHER" id="PTHR19303">
    <property type="entry name" value="TRANSPOSON"/>
    <property type="match status" value="1"/>
</dbReference>
<evidence type="ECO:0000313" key="4">
    <source>
        <dbReference type="Proteomes" id="UP000789342"/>
    </source>
</evidence>
<dbReference type="Pfam" id="PF03184">
    <property type="entry name" value="DDE_1"/>
    <property type="match status" value="1"/>
</dbReference>
<dbReference type="InterPro" id="IPR006600">
    <property type="entry name" value="HTH_CenpB_DNA-bd_dom"/>
</dbReference>
<dbReference type="InterPro" id="IPR004875">
    <property type="entry name" value="DDE_SF_endonuclease_dom"/>
</dbReference>
<dbReference type="Proteomes" id="UP000789342">
    <property type="component" value="Unassembled WGS sequence"/>
</dbReference>
<dbReference type="OrthoDB" id="2433858at2759"/>
<dbReference type="InterPro" id="IPR050863">
    <property type="entry name" value="CenT-Element_Derived"/>
</dbReference>
<dbReference type="AlphaFoldDB" id="A0A9N9DH10"/>
<dbReference type="GO" id="GO:0005634">
    <property type="term" value="C:nucleus"/>
    <property type="evidence" value="ECO:0007669"/>
    <property type="project" value="TreeGrafter"/>
</dbReference>
<dbReference type="EMBL" id="CAJVPV010009139">
    <property type="protein sequence ID" value="CAG8638525.1"/>
    <property type="molecule type" value="Genomic_DNA"/>
</dbReference>
<dbReference type="Pfam" id="PF03221">
    <property type="entry name" value="HTH_Tnp_Tc5"/>
    <property type="match status" value="1"/>
</dbReference>
<accession>A0A9N9DH10</accession>
<evidence type="ECO:0000259" key="2">
    <source>
        <dbReference type="PROSITE" id="PS51253"/>
    </source>
</evidence>
<gene>
    <name evidence="3" type="ORF">AMORRO_LOCUS9410</name>
</gene>
<keyword evidence="4" id="KW-1185">Reference proteome</keyword>
<dbReference type="GO" id="GO:0003677">
    <property type="term" value="F:DNA binding"/>
    <property type="evidence" value="ECO:0007669"/>
    <property type="project" value="UniProtKB-KW"/>
</dbReference>
<evidence type="ECO:0000256" key="1">
    <source>
        <dbReference type="ARBA" id="ARBA00023125"/>
    </source>
</evidence>
<sequence>MLTGLEKQTLCIKVQKYPNIMLEVLAIEFGIKSNTVYNIFAEKDIWLALDKNSSLVNSKCHKTVGFPTIESAFALWIEHAIYHEQAFTGEILKVKAQEFVNKMNINDFKASPRWITNFKKHHNISQFICQGEANSAPLENLLHFCNELQQLIQLYPIENIFNCDETVLFYHLNPIKTLAHGPVTGQKKAKDHIILMFTISIFKYWLCKLDEVICKSCQNILLFIDNASSYKINDNTTFLNITVYFLPPNCMAHLQSCDDEIIYSFKSQYRKYYCIDRIQKYDNTIAQNQSISNIPQTNIREAIEFVKIVWNQVNTKTITHAWQKMDIIPNNITVENEDLVLSTNMELIKLVNRFPINHEEVRMEASEFINSEDFISIQDMPTTESIIATIKEKDLLESEDSSIIKSIFHKLALEHINSLLLYITQDSD</sequence>
<feature type="domain" description="HTH CENPB-type" evidence="2">
    <location>
        <begin position="57"/>
        <end position="128"/>
    </location>
</feature>
<comment type="caution">
    <text evidence="3">The sequence shown here is derived from an EMBL/GenBank/DDBJ whole genome shotgun (WGS) entry which is preliminary data.</text>
</comment>
<dbReference type="PANTHER" id="PTHR19303:SF73">
    <property type="entry name" value="PROTEIN PDC2"/>
    <property type="match status" value="1"/>
</dbReference>
<keyword evidence="1" id="KW-0238">DNA-binding</keyword>
<organism evidence="3 4">
    <name type="scientific">Acaulospora morrowiae</name>
    <dbReference type="NCBI Taxonomy" id="94023"/>
    <lineage>
        <taxon>Eukaryota</taxon>
        <taxon>Fungi</taxon>
        <taxon>Fungi incertae sedis</taxon>
        <taxon>Mucoromycota</taxon>
        <taxon>Glomeromycotina</taxon>
        <taxon>Glomeromycetes</taxon>
        <taxon>Diversisporales</taxon>
        <taxon>Acaulosporaceae</taxon>
        <taxon>Acaulospora</taxon>
    </lineage>
</organism>
<proteinExistence type="predicted"/>
<dbReference type="PROSITE" id="PS51253">
    <property type="entry name" value="HTH_CENPB"/>
    <property type="match status" value="1"/>
</dbReference>
<feature type="non-terminal residue" evidence="3">
    <location>
        <position position="428"/>
    </location>
</feature>
<dbReference type="SUPFAM" id="SSF46689">
    <property type="entry name" value="Homeodomain-like"/>
    <property type="match status" value="1"/>
</dbReference>
<reference evidence="3" key="1">
    <citation type="submission" date="2021-06" db="EMBL/GenBank/DDBJ databases">
        <authorList>
            <person name="Kallberg Y."/>
            <person name="Tangrot J."/>
            <person name="Rosling A."/>
        </authorList>
    </citation>
    <scope>NUCLEOTIDE SEQUENCE</scope>
    <source>
        <strain evidence="3">CL551</strain>
    </source>
</reference>
<name>A0A9N9DH10_9GLOM</name>
<dbReference type="SMART" id="SM00674">
    <property type="entry name" value="CENPB"/>
    <property type="match status" value="1"/>
</dbReference>
<evidence type="ECO:0000313" key="3">
    <source>
        <dbReference type="EMBL" id="CAG8638525.1"/>
    </source>
</evidence>
<dbReference type="Gene3D" id="1.10.10.60">
    <property type="entry name" value="Homeodomain-like"/>
    <property type="match status" value="1"/>
</dbReference>
<dbReference type="InterPro" id="IPR009057">
    <property type="entry name" value="Homeodomain-like_sf"/>
</dbReference>